<organism evidence="1 2">
    <name type="scientific">Morganella morganii</name>
    <name type="common">Proteus morganii</name>
    <dbReference type="NCBI Taxonomy" id="582"/>
    <lineage>
        <taxon>Bacteria</taxon>
        <taxon>Pseudomonadati</taxon>
        <taxon>Pseudomonadota</taxon>
        <taxon>Gammaproteobacteria</taxon>
        <taxon>Enterobacterales</taxon>
        <taxon>Morganellaceae</taxon>
        <taxon>Morganella</taxon>
    </lineage>
</organism>
<dbReference type="Proteomes" id="UP000032582">
    <property type="component" value="Unassembled WGS sequence"/>
</dbReference>
<accession>A0A0D8LA79</accession>
<evidence type="ECO:0000313" key="1">
    <source>
        <dbReference type="EMBL" id="KJF77643.1"/>
    </source>
</evidence>
<name>A0A0D8LA79_MORMO</name>
<comment type="caution">
    <text evidence="1">The sequence shown here is derived from an EMBL/GenBank/DDBJ whole genome shotgun (WGS) entry which is preliminary data.</text>
</comment>
<dbReference type="EMBL" id="JZSH01000122">
    <property type="protein sequence ID" value="KJF77643.1"/>
    <property type="molecule type" value="Genomic_DNA"/>
</dbReference>
<proteinExistence type="predicted"/>
<dbReference type="PATRIC" id="fig|582.24.peg.3613"/>
<protein>
    <submittedName>
        <fullName evidence="1">Uncharacterized protein</fullName>
    </submittedName>
</protein>
<dbReference type="AlphaFoldDB" id="A0A0D8LA79"/>
<sequence>MQEFITLLDKLVSQEVNNVTFINDDGNVDINFSLNHSGKVIINGCLLNDMMDESSLKYEIESDLQSLDDFYLTLKNSLYS</sequence>
<gene>
    <name evidence="1" type="ORF">UA45_11470</name>
</gene>
<evidence type="ECO:0000313" key="2">
    <source>
        <dbReference type="Proteomes" id="UP000032582"/>
    </source>
</evidence>
<reference evidence="1 2" key="1">
    <citation type="submission" date="2015-02" db="EMBL/GenBank/DDBJ databases">
        <title>Whole genome shotgun sequencing of cultured foodborne pathogen.</title>
        <authorList>
            <person name="Timme R."/>
            <person name="Allard M.W."/>
            <person name="Strain E."/>
            <person name="Evans P.S."/>
            <person name="Brown E."/>
        </authorList>
    </citation>
    <scope>NUCLEOTIDE SEQUENCE [LARGE SCALE GENOMIC DNA]</scope>
    <source>
        <strain evidence="1 2">GCSL-TSO-24</strain>
    </source>
</reference>